<evidence type="ECO:0000256" key="1">
    <source>
        <dbReference type="ARBA" id="ARBA00004138"/>
    </source>
</evidence>
<keyword evidence="6" id="KW-0175">Coiled coil</keyword>
<dbReference type="Pfam" id="PF13864">
    <property type="entry name" value="Enkurin"/>
    <property type="match status" value="1"/>
</dbReference>
<evidence type="ECO:0000256" key="5">
    <source>
        <dbReference type="ARBA" id="ARBA00023273"/>
    </source>
</evidence>
<dbReference type="RefSeq" id="XP_034101983.1">
    <property type="nucleotide sequence ID" value="XM_034246092.2"/>
</dbReference>
<feature type="region of interest" description="Disordered" evidence="7">
    <location>
        <begin position="17"/>
        <end position="45"/>
    </location>
</feature>
<dbReference type="GeneID" id="117566550"/>
<dbReference type="PANTHER" id="PTHR21490:SF0">
    <property type="entry name" value="ENKURIN"/>
    <property type="match status" value="1"/>
</dbReference>
<feature type="domain" description="Enkurin" evidence="8">
    <location>
        <begin position="229"/>
        <end position="321"/>
    </location>
</feature>
<dbReference type="GO" id="GO:0005879">
    <property type="term" value="C:axonemal microtubule"/>
    <property type="evidence" value="ECO:0007669"/>
    <property type="project" value="TreeGrafter"/>
</dbReference>
<organism evidence="9 10">
    <name type="scientific">Drosophila albomicans</name>
    <name type="common">Fruit fly</name>
    <dbReference type="NCBI Taxonomy" id="7291"/>
    <lineage>
        <taxon>Eukaryota</taxon>
        <taxon>Metazoa</taxon>
        <taxon>Ecdysozoa</taxon>
        <taxon>Arthropoda</taxon>
        <taxon>Hexapoda</taxon>
        <taxon>Insecta</taxon>
        <taxon>Pterygota</taxon>
        <taxon>Neoptera</taxon>
        <taxon>Endopterygota</taxon>
        <taxon>Diptera</taxon>
        <taxon>Brachycera</taxon>
        <taxon>Muscomorpha</taxon>
        <taxon>Ephydroidea</taxon>
        <taxon>Drosophilidae</taxon>
        <taxon>Drosophila</taxon>
    </lineage>
</organism>
<sequence>MSLVYITHHNENIFNVEREPEKSQDAKGRAPQAQAQATQDDGKHNTEEMAARYAKELRDRLNVEYKKHSVVMLKDGVRLLTDAKKSHHRTMGCANVPLDPPCAFLRKNQGVKWRRENLHVCPKGAHMPPLPECDKKEKKSDMVPNFVLRNIRCARSTVRCPPPPRYVDTPCGTRQNLLNSGLVPQYVCRKDFGQVPVYIHKTKKMLTEAHDVCCKEQRRLAELCGGLKASKSLSAQKLQQSQAAKSGPPDMPGMRVMDQAERNELLVGLRAHLNEMTKSYQSMSLLIDSENKRQRKGKLESDLRQLEQDILLLETSPIIYVSLY</sequence>
<dbReference type="InterPro" id="IPR052102">
    <property type="entry name" value="Enkurin_domain-protein"/>
</dbReference>
<keyword evidence="9" id="KW-1185">Reference proteome</keyword>
<evidence type="ECO:0000256" key="3">
    <source>
        <dbReference type="ARBA" id="ARBA00022490"/>
    </source>
</evidence>
<evidence type="ECO:0000313" key="9">
    <source>
        <dbReference type="Proteomes" id="UP000515160"/>
    </source>
</evidence>
<feature type="compositionally biased region" description="Low complexity" evidence="7">
    <location>
        <begin position="30"/>
        <end position="39"/>
    </location>
</feature>
<evidence type="ECO:0000259" key="8">
    <source>
        <dbReference type="PROSITE" id="PS51665"/>
    </source>
</evidence>
<evidence type="ECO:0000256" key="4">
    <source>
        <dbReference type="ARBA" id="ARBA00023212"/>
    </source>
</evidence>
<dbReference type="OrthoDB" id="2123594at2759"/>
<reference evidence="10" key="1">
    <citation type="submission" date="2025-08" db="UniProtKB">
        <authorList>
            <consortium name="RefSeq"/>
        </authorList>
    </citation>
    <scope>IDENTIFICATION</scope>
    <source>
        <strain evidence="10">15112-1751.03</strain>
        <tissue evidence="10">Whole Adult</tissue>
    </source>
</reference>
<dbReference type="GO" id="GO:0005516">
    <property type="term" value="F:calmodulin binding"/>
    <property type="evidence" value="ECO:0007669"/>
    <property type="project" value="TreeGrafter"/>
</dbReference>
<name>A0A6P8WRM3_DROAB</name>
<protein>
    <submittedName>
        <fullName evidence="10">Enkurin</fullName>
    </submittedName>
</protein>
<keyword evidence="4" id="KW-0206">Cytoskeleton</keyword>
<dbReference type="AlphaFoldDB" id="A0A6P8WRM3"/>
<accession>A0A6P8WRM3</accession>
<dbReference type="PROSITE" id="PS51665">
    <property type="entry name" value="ENKURIN"/>
    <property type="match status" value="1"/>
</dbReference>
<gene>
    <name evidence="10" type="primary">LOC117566550</name>
</gene>
<keyword evidence="5" id="KW-0966">Cell projection</keyword>
<proteinExistence type="predicted"/>
<dbReference type="PANTHER" id="PTHR21490">
    <property type="entry name" value="ENKURIN-RELATED"/>
    <property type="match status" value="1"/>
</dbReference>
<dbReference type="Proteomes" id="UP000515160">
    <property type="component" value="Chromosome 3"/>
</dbReference>
<evidence type="ECO:0000256" key="2">
    <source>
        <dbReference type="ARBA" id="ARBA00004245"/>
    </source>
</evidence>
<evidence type="ECO:0000256" key="7">
    <source>
        <dbReference type="SAM" id="MobiDB-lite"/>
    </source>
</evidence>
<dbReference type="GO" id="GO:0001669">
    <property type="term" value="C:acrosomal vesicle"/>
    <property type="evidence" value="ECO:0007669"/>
    <property type="project" value="TreeGrafter"/>
</dbReference>
<evidence type="ECO:0000256" key="6">
    <source>
        <dbReference type="SAM" id="Coils"/>
    </source>
</evidence>
<dbReference type="InterPro" id="IPR027012">
    <property type="entry name" value="Enkurin_dom"/>
</dbReference>
<feature type="coiled-coil region" evidence="6">
    <location>
        <begin position="289"/>
        <end position="316"/>
    </location>
</feature>
<evidence type="ECO:0000313" key="10">
    <source>
        <dbReference type="RefSeq" id="XP_034101983.1"/>
    </source>
</evidence>
<comment type="subcellular location">
    <subcellularLocation>
        <location evidence="1">Cell projection</location>
        <location evidence="1">Cilium</location>
    </subcellularLocation>
    <subcellularLocation>
        <location evidence="2">Cytoplasm</location>
        <location evidence="2">Cytoskeleton</location>
    </subcellularLocation>
</comment>
<keyword evidence="3" id="KW-0963">Cytoplasm</keyword>
<feature type="compositionally biased region" description="Basic and acidic residues" evidence="7">
    <location>
        <begin position="17"/>
        <end position="28"/>
    </location>
</feature>